<dbReference type="OrthoDB" id="10028886at2759"/>
<dbReference type="GO" id="GO:0005829">
    <property type="term" value="C:cytosol"/>
    <property type="evidence" value="ECO:0007669"/>
    <property type="project" value="TreeGrafter"/>
</dbReference>
<feature type="region of interest" description="Disordered" evidence="1">
    <location>
        <begin position="167"/>
        <end position="191"/>
    </location>
</feature>
<dbReference type="InterPro" id="IPR013749">
    <property type="entry name" value="PM/HMP-P_kinase-1"/>
</dbReference>
<dbReference type="CDD" id="cd19367">
    <property type="entry name" value="TenA_C_ScTHI20-like"/>
    <property type="match status" value="1"/>
</dbReference>
<evidence type="ECO:0008006" key="6">
    <source>
        <dbReference type="Google" id="ProtNLM"/>
    </source>
</evidence>
<dbReference type="InterPro" id="IPR004399">
    <property type="entry name" value="HMP/HMP-P_kinase_dom"/>
</dbReference>
<sequence length="705" mass="74693">MSPPRVLTIAGSDSGGGAGIQADLKTFLSLGTYGLSVLTALTAQSTTGVSAIHAPPASFVVDQLHAVTRDIRIDAVKLGMLCNHDILVALAHALASWKQQPRNASSPLGGHGVPIVLDPVMVSTSGSLLLSDSAVVSLIQHLLPLCTLLTPNLPEAKQLLRYANRAPTSGAAPSAPTGDQNDTGTGSASDAYHLEHSTDIPAMVQAANELAGLGPSAVLVKGGHAKLGRGQVLAQIAQLTAGRDQRPIAPLEQRPTSSRPDLADRTAERVSAIGGTSRSALGNGSDHEDDGRRQQDLAALAGLHGATITQSGNITVVRTDEFPYADILRNPPPPSQQPAFDGGDTADDDEQQVICDVLFERGGADGEGSYTLFVKPFVSSTATHGTGCTLSSAVAASLAQGHSLLRSVSIGIDYVQRAIACGIEDLGQGSGPLDHGFPIQARSLPRATRQAPHPLTLHLVSNSLPLWAAFTRSPFVLGIADRSIPLEAFVYFLRQDYVFLRHYARLWSLAATFAANSFEQIATFARISLSMVHEAEMHVGLCARFGVDKDDLEHGTVESQATLAYTRFVEGVGRSGGILDLIVALAPCLYGYGEVGLFLGRGEDERRRSRRRTGTEGGDGAGIKADGGDDREEGLQTWIQGYAGDEFQQAVRDGMALLEDIASQDPPSAVRLEKLQKIWDASCRLEIAMWDEAMRTEVRRGILDP</sequence>
<organism evidence="4 5">
    <name type="scientific">Pseudozyma flocculosa PF-1</name>
    <dbReference type="NCBI Taxonomy" id="1277687"/>
    <lineage>
        <taxon>Eukaryota</taxon>
        <taxon>Fungi</taxon>
        <taxon>Dikarya</taxon>
        <taxon>Basidiomycota</taxon>
        <taxon>Ustilaginomycotina</taxon>
        <taxon>Ustilaginomycetes</taxon>
        <taxon>Ustilaginales</taxon>
        <taxon>Ustilaginaceae</taxon>
        <taxon>Pseudozyma</taxon>
    </lineage>
</organism>
<evidence type="ECO:0000259" key="2">
    <source>
        <dbReference type="Pfam" id="PF03070"/>
    </source>
</evidence>
<accession>A0A061HA39</accession>
<dbReference type="PANTHER" id="PTHR20858">
    <property type="entry name" value="PHOSPHOMETHYLPYRIMIDINE KINASE"/>
    <property type="match status" value="1"/>
</dbReference>
<name>A0A061HA39_9BASI</name>
<gene>
    <name evidence="4" type="ORF">PFL1_02445</name>
</gene>
<feature type="compositionally biased region" description="Polar residues" evidence="1">
    <location>
        <begin position="179"/>
        <end position="188"/>
    </location>
</feature>
<dbReference type="InterPro" id="IPR029056">
    <property type="entry name" value="Ribokinase-like"/>
</dbReference>
<dbReference type="Proteomes" id="UP000053664">
    <property type="component" value="Unassembled WGS sequence"/>
</dbReference>
<dbReference type="eggNOG" id="KOG2598">
    <property type="taxonomic scope" value="Eukaryota"/>
</dbReference>
<dbReference type="CDD" id="cd01169">
    <property type="entry name" value="HMPP_kinase"/>
    <property type="match status" value="1"/>
</dbReference>
<evidence type="ECO:0000313" key="5">
    <source>
        <dbReference type="Proteomes" id="UP000053664"/>
    </source>
</evidence>
<dbReference type="InterPro" id="IPR016084">
    <property type="entry name" value="Haem_Oase-like_multi-hlx"/>
</dbReference>
<dbReference type="EMBL" id="KE361629">
    <property type="protein sequence ID" value="EPQ29772.1"/>
    <property type="molecule type" value="Genomic_DNA"/>
</dbReference>
<reference evidence="4 5" key="1">
    <citation type="journal article" date="2013" name="Plant Cell">
        <title>The transition from a phytopathogenic smut ancestor to an anamorphic biocontrol agent deciphered by comparative whole-genome analysis.</title>
        <authorList>
            <person name="Lefebvre F."/>
            <person name="Joly D.L."/>
            <person name="Labbe C."/>
            <person name="Teichmann B."/>
            <person name="Linning R."/>
            <person name="Belzile F."/>
            <person name="Bakkeren G."/>
            <person name="Belanger R.R."/>
        </authorList>
    </citation>
    <scope>NUCLEOTIDE SEQUENCE [LARGE SCALE GENOMIC DNA]</scope>
    <source>
        <strain evidence="4 5">PF-1</strain>
    </source>
</reference>
<dbReference type="Gene3D" id="3.40.1190.20">
    <property type="match status" value="1"/>
</dbReference>
<dbReference type="HOGENOM" id="CLU_020520_2_1_1"/>
<dbReference type="Pfam" id="PF08543">
    <property type="entry name" value="Phos_pyr_kin"/>
    <property type="match status" value="2"/>
</dbReference>
<dbReference type="Pfam" id="PF03070">
    <property type="entry name" value="TENA_THI-4"/>
    <property type="match status" value="1"/>
</dbReference>
<dbReference type="InterPro" id="IPR004305">
    <property type="entry name" value="Thiaminase-2/PQQC"/>
</dbReference>
<dbReference type="GO" id="GO:0008902">
    <property type="term" value="F:hydroxymethylpyrimidine kinase activity"/>
    <property type="evidence" value="ECO:0007669"/>
    <property type="project" value="TreeGrafter"/>
</dbReference>
<dbReference type="AlphaFoldDB" id="A0A061HA39"/>
<evidence type="ECO:0000256" key="1">
    <source>
        <dbReference type="SAM" id="MobiDB-lite"/>
    </source>
</evidence>
<proteinExistence type="predicted"/>
<dbReference type="KEGG" id="pfp:PFL1_02445"/>
<feature type="region of interest" description="Disordered" evidence="1">
    <location>
        <begin position="244"/>
        <end position="292"/>
    </location>
</feature>
<dbReference type="PANTHER" id="PTHR20858:SF17">
    <property type="entry name" value="HYDROXYMETHYLPYRIMIDINE_PHOSPHOMETHYLPYRIMIDINE KINASE THI20-RELATED"/>
    <property type="match status" value="1"/>
</dbReference>
<feature type="domain" description="Pyridoxamine kinase/Phosphomethylpyrimidine kinase" evidence="3">
    <location>
        <begin position="13"/>
        <end position="162"/>
    </location>
</feature>
<feature type="domain" description="Pyridoxamine kinase/Phosphomethylpyrimidine kinase" evidence="3">
    <location>
        <begin position="350"/>
        <end position="433"/>
    </location>
</feature>
<feature type="domain" description="Thiaminase-2/PQQC" evidence="2">
    <location>
        <begin position="465"/>
        <end position="695"/>
    </location>
</feature>
<dbReference type="SUPFAM" id="SSF48613">
    <property type="entry name" value="Heme oxygenase-like"/>
    <property type="match status" value="1"/>
</dbReference>
<dbReference type="Gene3D" id="1.20.910.10">
    <property type="entry name" value="Heme oxygenase-like"/>
    <property type="match status" value="1"/>
</dbReference>
<dbReference type="SUPFAM" id="SSF53613">
    <property type="entry name" value="Ribokinase-like"/>
    <property type="match status" value="2"/>
</dbReference>
<dbReference type="GO" id="GO:0009228">
    <property type="term" value="P:thiamine biosynthetic process"/>
    <property type="evidence" value="ECO:0007669"/>
    <property type="project" value="InterPro"/>
</dbReference>
<protein>
    <recommendedName>
        <fullName evidence="6">Pyridoxamine kinase/Phosphomethylpyrimidine kinase domain-containing protein</fullName>
    </recommendedName>
</protein>
<evidence type="ECO:0000313" key="4">
    <source>
        <dbReference type="EMBL" id="EPQ29772.1"/>
    </source>
</evidence>
<dbReference type="GeneID" id="19316565"/>
<feature type="compositionally biased region" description="Low complexity" evidence="1">
    <location>
        <begin position="167"/>
        <end position="178"/>
    </location>
</feature>
<evidence type="ECO:0000259" key="3">
    <source>
        <dbReference type="Pfam" id="PF08543"/>
    </source>
</evidence>
<dbReference type="RefSeq" id="XP_007878153.1">
    <property type="nucleotide sequence ID" value="XM_007879962.1"/>
</dbReference>
<dbReference type="GO" id="GO:0008972">
    <property type="term" value="F:phosphomethylpyrimidine kinase activity"/>
    <property type="evidence" value="ECO:0007669"/>
    <property type="project" value="InterPro"/>
</dbReference>
<feature type="region of interest" description="Disordered" evidence="1">
    <location>
        <begin position="606"/>
        <end position="630"/>
    </location>
</feature>